<dbReference type="InterPro" id="IPR013783">
    <property type="entry name" value="Ig-like_fold"/>
</dbReference>
<protein>
    <submittedName>
        <fullName evidence="3">Uncharacterized protein LOC104596647 isoform X1</fullName>
    </submittedName>
</protein>
<dbReference type="GO" id="GO:0019252">
    <property type="term" value="P:starch biosynthetic process"/>
    <property type="evidence" value="ECO:0000318"/>
    <property type="project" value="GO_Central"/>
</dbReference>
<dbReference type="STRING" id="4432.A0A1U8A3C5"/>
<dbReference type="InterPro" id="IPR032640">
    <property type="entry name" value="AMPK1_CBM"/>
</dbReference>
<dbReference type="PANTHER" id="PTHR47434:SF1">
    <property type="entry name" value="PROTEIN PTST HOMOLOG 2, CHLOROPLASTIC"/>
    <property type="match status" value="1"/>
</dbReference>
<feature type="region of interest" description="Disordered" evidence="1">
    <location>
        <begin position="186"/>
        <end position="228"/>
    </location>
</feature>
<reference evidence="3" key="1">
    <citation type="submission" date="2025-08" db="UniProtKB">
        <authorList>
            <consortium name="RefSeq"/>
        </authorList>
    </citation>
    <scope>IDENTIFICATION</scope>
</reference>
<keyword evidence="2" id="KW-1185">Reference proteome</keyword>
<sequence length="554" mass="62352">MASLIAASNHFVFSFPTVGDRPHFPSLAFAFLIHQRRRRPASLGLLIENQSVSSGVSCFESMSLATPVLVFRKSSCSGSVRMCKSWEGEGDSALEDEILNFMQKSDNRDVFPSKKELIDAGRMDLVEAIEKQGGWLTYGWDADDEEETVQRDAFLGSNLVFDKEHDNNFVLGDDRLCQQRIDNISSDEKNSLGDNDVGSSEVSSSSTSSSYPASSSDTPINTKGGEDAGIHGILNRLEKERSLYFGVGAEEKDGSSHLWKKEDRDDFRRETSGDMGTIAGHERRSRSSLRTSKDSFSYDGDIHVENVSYSDFDGIRNSLRPDMWRRWSIRRAGISDDEFEAGEIVPSESRTERITDSMNNEMLASEQEGNEQNQILFRLLKMDSELSSILHLLKSNVVVFSKDNKNSSEDLQMLYDAWEFQETENMNSQAKLRSICAKLTIMEGKMALAITEAQKMAKEKQKRIDDAQHALWLLRTTCVVWPTSASEVLLAGSFDGWSSQRKMKRSSNGIFSLCLKLYPGRYEIKFIADGVWMVDPLRPIVHNNGYENNLLIVT</sequence>
<dbReference type="KEGG" id="nnu:104596647"/>
<dbReference type="PANTHER" id="PTHR47434">
    <property type="entry name" value="PROTEIN PTST HOMOLOG 3, CHLOROPLASTIC"/>
    <property type="match status" value="1"/>
</dbReference>
<dbReference type="GO" id="GO:2001070">
    <property type="term" value="F:starch binding"/>
    <property type="evidence" value="ECO:0000318"/>
    <property type="project" value="GO_Central"/>
</dbReference>
<dbReference type="FunCoup" id="A0A1U8A3C5">
    <property type="interactions" value="2177"/>
</dbReference>
<dbReference type="eggNOG" id="KOG1616">
    <property type="taxonomic scope" value="Eukaryota"/>
</dbReference>
<dbReference type="CDD" id="cd02859">
    <property type="entry name" value="E_set_AMPKbeta_like_N"/>
    <property type="match status" value="1"/>
</dbReference>
<dbReference type="Gene3D" id="2.60.40.10">
    <property type="entry name" value="Immunoglobulins"/>
    <property type="match status" value="1"/>
</dbReference>
<dbReference type="RefSeq" id="XP_010256209.1">
    <property type="nucleotide sequence ID" value="XM_010257907.2"/>
</dbReference>
<gene>
    <name evidence="3" type="primary">LOC104596647</name>
</gene>
<name>A0A1U8A3C5_NELNU</name>
<organism evidence="2 3">
    <name type="scientific">Nelumbo nucifera</name>
    <name type="common">Sacred lotus</name>
    <dbReference type="NCBI Taxonomy" id="4432"/>
    <lineage>
        <taxon>Eukaryota</taxon>
        <taxon>Viridiplantae</taxon>
        <taxon>Streptophyta</taxon>
        <taxon>Embryophyta</taxon>
        <taxon>Tracheophyta</taxon>
        <taxon>Spermatophyta</taxon>
        <taxon>Magnoliopsida</taxon>
        <taxon>Proteales</taxon>
        <taxon>Nelumbonaceae</taxon>
        <taxon>Nelumbo</taxon>
    </lineage>
</organism>
<dbReference type="InterPro" id="IPR014756">
    <property type="entry name" value="Ig_E-set"/>
</dbReference>
<evidence type="ECO:0000313" key="2">
    <source>
        <dbReference type="Proteomes" id="UP000189703"/>
    </source>
</evidence>
<dbReference type="OMA" id="ATPCKIF"/>
<dbReference type="GeneID" id="104596647"/>
<dbReference type="OrthoDB" id="531008at2759"/>
<proteinExistence type="predicted"/>
<evidence type="ECO:0000256" key="1">
    <source>
        <dbReference type="SAM" id="MobiDB-lite"/>
    </source>
</evidence>
<dbReference type="Proteomes" id="UP000189703">
    <property type="component" value="Unplaced"/>
</dbReference>
<feature type="compositionally biased region" description="Low complexity" evidence="1">
    <location>
        <begin position="199"/>
        <end position="216"/>
    </location>
</feature>
<dbReference type="AlphaFoldDB" id="A0A1U8A3C5"/>
<feature type="region of interest" description="Disordered" evidence="1">
    <location>
        <begin position="268"/>
        <end position="292"/>
    </location>
</feature>
<evidence type="ECO:0000313" key="3">
    <source>
        <dbReference type="RefSeq" id="XP_010256209.1"/>
    </source>
</evidence>
<dbReference type="GO" id="GO:0009507">
    <property type="term" value="C:chloroplast"/>
    <property type="evidence" value="ECO:0000318"/>
    <property type="project" value="GO_Central"/>
</dbReference>
<dbReference type="SUPFAM" id="SSF81296">
    <property type="entry name" value="E set domains"/>
    <property type="match status" value="1"/>
</dbReference>
<dbReference type="Pfam" id="PF16561">
    <property type="entry name" value="AMPK1_CBM"/>
    <property type="match status" value="1"/>
</dbReference>
<accession>A0A1U8A3C5</accession>